<feature type="compositionally biased region" description="Basic and acidic residues" evidence="1">
    <location>
        <begin position="2190"/>
        <end position="2207"/>
    </location>
</feature>
<feature type="compositionally biased region" description="Acidic residues" evidence="1">
    <location>
        <begin position="2215"/>
        <end position="2225"/>
    </location>
</feature>
<feature type="compositionally biased region" description="Basic and acidic residues" evidence="1">
    <location>
        <begin position="482"/>
        <end position="510"/>
    </location>
</feature>
<evidence type="ECO:0000313" key="2">
    <source>
        <dbReference type="EMBL" id="PFH32714.1"/>
    </source>
</evidence>
<feature type="region of interest" description="Disordered" evidence="1">
    <location>
        <begin position="1"/>
        <end position="135"/>
    </location>
</feature>
<feature type="region of interest" description="Disordered" evidence="1">
    <location>
        <begin position="2351"/>
        <end position="2374"/>
    </location>
</feature>
<comment type="caution">
    <text evidence="2">The sequence shown here is derived from an EMBL/GenBank/DDBJ whole genome shotgun (WGS) entry which is preliminary data.</text>
</comment>
<feature type="compositionally biased region" description="Basic and acidic residues" evidence="1">
    <location>
        <begin position="2108"/>
        <end position="2121"/>
    </location>
</feature>
<feature type="compositionally biased region" description="Low complexity" evidence="1">
    <location>
        <begin position="528"/>
        <end position="571"/>
    </location>
</feature>
<feature type="region of interest" description="Disordered" evidence="1">
    <location>
        <begin position="1884"/>
        <end position="1903"/>
    </location>
</feature>
<feature type="compositionally biased region" description="Low complexity" evidence="1">
    <location>
        <begin position="2172"/>
        <end position="2185"/>
    </location>
</feature>
<feature type="compositionally biased region" description="Pro residues" evidence="1">
    <location>
        <begin position="1572"/>
        <end position="1586"/>
    </location>
</feature>
<dbReference type="KEGG" id="bbes:BESB_013260"/>
<feature type="compositionally biased region" description="Low complexity" evidence="1">
    <location>
        <begin position="157"/>
        <end position="166"/>
    </location>
</feature>
<feature type="compositionally biased region" description="Basic and acidic residues" evidence="1">
    <location>
        <begin position="104"/>
        <end position="124"/>
    </location>
</feature>
<feature type="compositionally biased region" description="Low complexity" evidence="1">
    <location>
        <begin position="1761"/>
        <end position="1770"/>
    </location>
</feature>
<feature type="compositionally biased region" description="Basic and acidic residues" evidence="1">
    <location>
        <begin position="2494"/>
        <end position="2511"/>
    </location>
</feature>
<feature type="region of interest" description="Disordered" evidence="1">
    <location>
        <begin position="1417"/>
        <end position="1500"/>
    </location>
</feature>
<feature type="compositionally biased region" description="Low complexity" evidence="1">
    <location>
        <begin position="812"/>
        <end position="821"/>
    </location>
</feature>
<feature type="compositionally biased region" description="Basic and acidic residues" evidence="1">
    <location>
        <begin position="401"/>
        <end position="431"/>
    </location>
</feature>
<dbReference type="EMBL" id="NWUJ01000010">
    <property type="protein sequence ID" value="PFH32714.1"/>
    <property type="molecule type" value="Genomic_DNA"/>
</dbReference>
<gene>
    <name evidence="2" type="ORF">BESB_013260</name>
</gene>
<feature type="compositionally biased region" description="Polar residues" evidence="1">
    <location>
        <begin position="1781"/>
        <end position="1793"/>
    </location>
</feature>
<feature type="region of interest" description="Disordered" evidence="1">
    <location>
        <begin position="365"/>
        <end position="466"/>
    </location>
</feature>
<feature type="compositionally biased region" description="Low complexity" evidence="1">
    <location>
        <begin position="2353"/>
        <end position="2363"/>
    </location>
</feature>
<dbReference type="OrthoDB" id="331992at2759"/>
<keyword evidence="3" id="KW-1185">Reference proteome</keyword>
<feature type="region of interest" description="Disordered" evidence="1">
    <location>
        <begin position="479"/>
        <end position="571"/>
    </location>
</feature>
<accession>A0A2A9M699</accession>
<feature type="region of interest" description="Disordered" evidence="1">
    <location>
        <begin position="2092"/>
        <end position="2154"/>
    </location>
</feature>
<feature type="region of interest" description="Disordered" evidence="1">
    <location>
        <begin position="147"/>
        <end position="166"/>
    </location>
</feature>
<feature type="region of interest" description="Disordered" evidence="1">
    <location>
        <begin position="324"/>
        <end position="346"/>
    </location>
</feature>
<feature type="compositionally biased region" description="Basic residues" evidence="1">
    <location>
        <begin position="1358"/>
        <end position="1367"/>
    </location>
</feature>
<feature type="region of interest" description="Disordered" evidence="1">
    <location>
        <begin position="267"/>
        <end position="304"/>
    </location>
</feature>
<dbReference type="GeneID" id="40306388"/>
<evidence type="ECO:0000256" key="1">
    <source>
        <dbReference type="SAM" id="MobiDB-lite"/>
    </source>
</evidence>
<feature type="region of interest" description="Disordered" evidence="1">
    <location>
        <begin position="1994"/>
        <end position="2013"/>
    </location>
</feature>
<feature type="compositionally biased region" description="Basic and acidic residues" evidence="1">
    <location>
        <begin position="2466"/>
        <end position="2482"/>
    </location>
</feature>
<feature type="compositionally biased region" description="Low complexity" evidence="1">
    <location>
        <begin position="2453"/>
        <end position="2462"/>
    </location>
</feature>
<feature type="region of interest" description="Disordered" evidence="1">
    <location>
        <begin position="208"/>
        <end position="243"/>
    </location>
</feature>
<feature type="compositionally biased region" description="Basic residues" evidence="1">
    <location>
        <begin position="31"/>
        <end position="45"/>
    </location>
</feature>
<feature type="compositionally biased region" description="Basic and acidic residues" evidence="1">
    <location>
        <begin position="1346"/>
        <end position="1357"/>
    </location>
</feature>
<feature type="region of interest" description="Disordered" evidence="1">
    <location>
        <begin position="812"/>
        <end position="839"/>
    </location>
</feature>
<feature type="compositionally biased region" description="Basic and acidic residues" evidence="1">
    <location>
        <begin position="1432"/>
        <end position="1454"/>
    </location>
</feature>
<sequence length="2553" mass="271782">MLFTTRKPRREANGESACPPPPSSLSSPHSTRFHRRKKEKTKKKLSSPPPKPFPDDRRADRGCSPQLTRRRSRRHSASSSDVPASSLSPLPPVLIDLCSDQDENDAKSREVTDAHCAGPRESKSPARSPSPPSCALFPAYAARVASQRLTVEDESPPDSSFRSFSSAVRDTEAELSVSGSSFLIQRALGEAPATPDFGAAVSSSASALFGPSASSGGGKGQAAAWSLHSPGAAWRDTESAAGSRPAWLTVGKSFTALRASGGNGRALWASSGAGSSRPLGLLGHDGDRDPASLAAEGVRETRRQEEQSLLEMKFLLGRDEETLKRRSRRRERQNGLQYEDLDLDSVLPPPSSVFSAEDFDELAGFGPPAPAWTSAQGVTRGRQLDALADTSEAGETEASEDEVRRRREGPSRPQGRETERRRRKGETEEGVRSYSARGGEGEQRRRGNKRCKEGDSEEDEAEQMPALRLFSFTLWGRGAPDAARKAQKKETEVDDRTQRREALGKAERAALEAGGDGMPYYERVPFIVSSSSPSSPSSSSASAPSSSVALARLARASGRPSRRPSSLRPSTPLSVVFLPVLCSSPSAEKASAPRDRASAAARRGGGEKDAPAVEAVVAPEERRERLQGAENEDAGLYSVAVTFDVEGADPSGREKDEEKAKEIARDAAAVGPLRGAGEENADVELQVEQLRQRLHLRCRRVPGDVSAWISQVAFEPAFLFFSRAARSAAALVSQGCHRQLSLLHAARVANPIDLHLLFLSLLFASLEDEPARALYTWRRALLQLPVSPRGTALAPAHVRSAPRALQAAHSAGAAEGAGQEVAPEDGGGRASQGEQDGERGAGGAVAPCFVLANCEGRLWLEHFLFAVGVFDMFSVSAARALAGDLLDILHARRAEGRQCRARGAKEGSEVWRSGGESGACGRLPSESPRMQIMLGGLMPCELLSGHASFAVRLLQALLHVGVYAASLGAGGRVLGLQQLELAFASSHNLHFGDPCAGYLLLSTRQLSSLVSDASSLSSSSQADAASRDGAEELRLCEAVDEWVASERRRLREAHARGFSFLEADALRRKNSRRDLGFEGVHVLGLSDASEGGEGANFSELFFTFFLQQASQAVSLFDWFLAAEEASSRLAWCRVEGDAEGVERSQKAESKKRKNTEEPGAWCYPAPSPSCRLPPARTPVAAAVFSSLPVEAVFSLGSPRASRGDAQRPDECVALKRLCFPREDEDVAGAETGEGVATAPCGERGECAGLGDECEEERKKARQRDVLLSGLDALASPSLHRFCSNHPRAIRAAERTTDARLLLTLDLLLRGASAPQASSSAAFPIGSRRDAGQDPSQEGDGSSFPPRVDRAEEGDKTGTKAKKARRREGHPGALFGSWWPDSALGGEEEEASFAATLAGAWRCAEERMRQASAWYEAQRGKKENDGEATSTHRRLDEIARKDADAASKTHVERRSLTHRLGAATADEGSRDEYRNEEGKIKGGGEDEEGSAAGGMEKELREGSGRTRAQLIGLLASQALLCLPRDPLVAYCVMAACRSHKVTKTVLRLFPASPGLWLAYASSLYHTAFQQPPRRSPPPPWLSSPPATPSASSESTGVPARKRERNAGAAERSPLAAARRVMLTCCAAFTRHLPLAASWVHLELLSKKSLAVSTPPASAAAALAARLSASPQDVLRLCDALASPLDGTLATLCWTYPLLSARAPAAPAAAAAAAPASGLAGGLLVPWEGAGVSSWAVEIACCAAEESFASAAARLTAAGAAQGADRPPAAATENRKRAGEGATGQSEAEPQTATACMSRSRLKAAKLKFLHRFKTLLAEKQGTVSPAEEQEFPLFSSPLFSCVYLLCVLSAALAPSAPGLAVWRLFRRAALPVAFALSPELRSSAGVPPPTPAKSAPGPAACPSPSLSGSASSSCRAASLAAAEEANGETPSAADVSGLPFLAGVSDQNLTGVSAAAEAGARLYGEAARCLELLFTFLLALLLALRRSDPRGALPIPRNRGRRARRGAGEDDVERGRELGTRQSRYYGEWEKQTREEDVLLRAAELSLAFFPRNRLFLAVYVQHFRRCNTDAFDVRHRLLHLLRVPFLGLSSSPWPSAARAPRGAPPTAREGDAAVDRDEGRNEAGGGARGARKPRRWDVGRVGGGGEGDRAAAPQALETADCGRESEDGRCASAAAEESARGRAVGNAGRCGEKRKQMLRREGRERTEGSGAVEQEGADTDEEGDEVEAAVVADARGRDADHGDDLAADGAFSLASLEACVLAELLTGAPSLKFLAAAFESALHAAQQAIAYEAWPFSIRPGPPSVPPSPRSLGFSYEAPTSSLAKEAIFFLYAHVLFLSLRSLPGHGGGRGAGAARAQVAGDAPESGSERKRRKALERDLDRVLVRAVTQCPYSKRLWLLRLRRLASVRALRRASSSDSIRPSALVFFSPEDRKPPRKRVPVASAALPSVSSFASSRSSLPSDVDAEARTEPEGESARKAPPSERQGPFSSCGGERERKKTDTRGSAHHDAREQELAAVNLSLSADDEVFLQCLEDVWEKGIALNFDPLLGFV</sequence>
<feature type="compositionally biased region" description="Basic and acidic residues" evidence="1">
    <location>
        <begin position="1466"/>
        <end position="1483"/>
    </location>
</feature>
<reference evidence="2 3" key="1">
    <citation type="submission" date="2017-09" db="EMBL/GenBank/DDBJ databases">
        <title>Genome sequencing of Besnoitia besnoiti strain Bb-Ger1.</title>
        <authorList>
            <person name="Schares G."/>
            <person name="Venepally P."/>
            <person name="Lorenzi H.A."/>
        </authorList>
    </citation>
    <scope>NUCLEOTIDE SEQUENCE [LARGE SCALE GENOMIC DNA]</scope>
    <source>
        <strain evidence="2 3">Bb-Ger1</strain>
    </source>
</reference>
<dbReference type="VEuPathDB" id="ToxoDB:BESB_013260"/>
<feature type="region of interest" description="Disordered" evidence="1">
    <location>
        <begin position="1567"/>
        <end position="1609"/>
    </location>
</feature>
<evidence type="ECO:0000313" key="3">
    <source>
        <dbReference type="Proteomes" id="UP000224006"/>
    </source>
</evidence>
<feature type="region of interest" description="Disordered" evidence="1">
    <location>
        <begin position="1761"/>
        <end position="1793"/>
    </location>
</feature>
<organism evidence="2 3">
    <name type="scientific">Besnoitia besnoiti</name>
    <name type="common">Apicomplexan protozoan</name>
    <dbReference type="NCBI Taxonomy" id="94643"/>
    <lineage>
        <taxon>Eukaryota</taxon>
        <taxon>Sar</taxon>
        <taxon>Alveolata</taxon>
        <taxon>Apicomplexa</taxon>
        <taxon>Conoidasida</taxon>
        <taxon>Coccidia</taxon>
        <taxon>Eucoccidiorida</taxon>
        <taxon>Eimeriorina</taxon>
        <taxon>Sarcocystidae</taxon>
        <taxon>Besnoitia</taxon>
    </lineage>
</organism>
<feature type="region of interest" description="Disordered" evidence="1">
    <location>
        <begin position="2172"/>
        <end position="2225"/>
    </location>
</feature>
<feature type="compositionally biased region" description="Low complexity" evidence="1">
    <location>
        <begin position="2092"/>
        <end position="2107"/>
    </location>
</feature>
<feature type="region of interest" description="Disordered" evidence="1">
    <location>
        <begin position="1317"/>
        <end position="1380"/>
    </location>
</feature>
<feature type="region of interest" description="Disordered" evidence="1">
    <location>
        <begin position="2453"/>
        <end position="2511"/>
    </location>
</feature>
<dbReference type="Proteomes" id="UP000224006">
    <property type="component" value="Chromosome IX"/>
</dbReference>
<name>A0A2A9M699_BESBE</name>
<feature type="region of interest" description="Disordered" evidence="1">
    <location>
        <begin position="586"/>
        <end position="613"/>
    </location>
</feature>
<proteinExistence type="predicted"/>
<feature type="compositionally biased region" description="Low complexity" evidence="1">
    <location>
        <begin position="77"/>
        <end position="97"/>
    </location>
</feature>
<protein>
    <submittedName>
        <fullName evidence="2">Uncharacterized protein</fullName>
    </submittedName>
</protein>
<feature type="compositionally biased region" description="Low complexity" evidence="1">
    <location>
        <begin position="1891"/>
        <end position="1903"/>
    </location>
</feature>
<feature type="compositionally biased region" description="Basic and acidic residues" evidence="1">
    <location>
        <begin position="439"/>
        <end position="454"/>
    </location>
</feature>
<dbReference type="RefSeq" id="XP_029216723.1">
    <property type="nucleotide sequence ID" value="XM_029360056.1"/>
</dbReference>